<keyword evidence="4 12" id="KW-0863">Zinc-finger</keyword>
<accession>A0A9W4U5U1</accession>
<evidence type="ECO:0000259" key="15">
    <source>
        <dbReference type="PROSITE" id="PS50089"/>
    </source>
</evidence>
<feature type="region of interest" description="Disordered" evidence="14">
    <location>
        <begin position="81"/>
        <end position="105"/>
    </location>
</feature>
<feature type="region of interest" description="Disordered" evidence="14">
    <location>
        <begin position="1501"/>
        <end position="1526"/>
    </location>
</feature>
<organism evidence="18 19">
    <name type="scientific">Periconia digitata</name>
    <dbReference type="NCBI Taxonomy" id="1303443"/>
    <lineage>
        <taxon>Eukaryota</taxon>
        <taxon>Fungi</taxon>
        <taxon>Dikarya</taxon>
        <taxon>Ascomycota</taxon>
        <taxon>Pezizomycotina</taxon>
        <taxon>Dothideomycetes</taxon>
        <taxon>Pleosporomycetidae</taxon>
        <taxon>Pleosporales</taxon>
        <taxon>Massarineae</taxon>
        <taxon>Periconiaceae</taxon>
        <taxon>Periconia</taxon>
    </lineage>
</organism>
<feature type="compositionally biased region" description="Low complexity" evidence="14">
    <location>
        <begin position="986"/>
        <end position="999"/>
    </location>
</feature>
<feature type="compositionally biased region" description="Low complexity" evidence="14">
    <location>
        <begin position="1516"/>
        <end position="1526"/>
    </location>
</feature>
<dbReference type="InterPro" id="IPR039515">
    <property type="entry name" value="NOT4_mRING-HC-C4C4"/>
</dbReference>
<feature type="compositionally biased region" description="Low complexity" evidence="14">
    <location>
        <begin position="455"/>
        <end position="471"/>
    </location>
</feature>
<dbReference type="GO" id="GO:0010557">
    <property type="term" value="P:positive regulation of macromolecule biosynthetic process"/>
    <property type="evidence" value="ECO:0007669"/>
    <property type="project" value="UniProtKB-ARBA"/>
</dbReference>
<evidence type="ECO:0000256" key="1">
    <source>
        <dbReference type="ARBA" id="ARBA00004123"/>
    </source>
</evidence>
<keyword evidence="3 12" id="KW-0479">Metal-binding</keyword>
<dbReference type="GO" id="GO:0016567">
    <property type="term" value="P:protein ubiquitination"/>
    <property type="evidence" value="ECO:0007669"/>
    <property type="project" value="TreeGrafter"/>
</dbReference>
<keyword evidence="7" id="KW-0805">Transcription regulation</keyword>
<dbReference type="GO" id="GO:0061630">
    <property type="term" value="F:ubiquitin protein ligase activity"/>
    <property type="evidence" value="ECO:0007669"/>
    <property type="project" value="UniProtKB-ARBA"/>
</dbReference>
<dbReference type="Proteomes" id="UP001152607">
    <property type="component" value="Unassembled WGS sequence"/>
</dbReference>
<dbReference type="FunFam" id="3.30.70.330:FF:000257">
    <property type="entry name" value="CCR4-NOT core complex subunit Not4"/>
    <property type="match status" value="1"/>
</dbReference>
<feature type="domain" description="RING-type" evidence="15">
    <location>
        <begin position="18"/>
        <end position="61"/>
    </location>
</feature>
<feature type="compositionally biased region" description="Low complexity" evidence="14">
    <location>
        <begin position="1131"/>
        <end position="1158"/>
    </location>
</feature>
<dbReference type="PANTHER" id="PTHR12603:SF0">
    <property type="entry name" value="CCR4-NOT TRANSCRIPTION COMPLEX SUBUNIT 4"/>
    <property type="match status" value="1"/>
</dbReference>
<dbReference type="Gene3D" id="3.30.70.330">
    <property type="match status" value="1"/>
</dbReference>
<feature type="compositionally biased region" description="Polar residues" evidence="14">
    <location>
        <begin position="725"/>
        <end position="735"/>
    </location>
</feature>
<dbReference type="GO" id="GO:0003723">
    <property type="term" value="F:RNA binding"/>
    <property type="evidence" value="ECO:0007669"/>
    <property type="project" value="UniProtKB-UniRule"/>
</dbReference>
<feature type="domain" description="C3H1-type" evidence="17">
    <location>
        <begin position="206"/>
        <end position="233"/>
    </location>
</feature>
<dbReference type="Gene3D" id="3.30.40.10">
    <property type="entry name" value="Zinc/RING finger domain, C3HC4 (zinc finger)"/>
    <property type="match status" value="1"/>
</dbReference>
<feature type="coiled-coil region" evidence="13">
    <location>
        <begin position="1676"/>
        <end position="1703"/>
    </location>
</feature>
<dbReference type="CDD" id="cd12438">
    <property type="entry name" value="RRM_CNOT4"/>
    <property type="match status" value="1"/>
</dbReference>
<feature type="compositionally biased region" description="Basic and acidic residues" evidence="14">
    <location>
        <begin position="441"/>
        <end position="454"/>
    </location>
</feature>
<evidence type="ECO:0000256" key="12">
    <source>
        <dbReference type="PROSITE-ProRule" id="PRU00723"/>
    </source>
</evidence>
<dbReference type="Pfam" id="PF14570">
    <property type="entry name" value="zf-RING_4"/>
    <property type="match status" value="1"/>
</dbReference>
<feature type="zinc finger region" description="C3H1-type" evidence="12">
    <location>
        <begin position="206"/>
        <end position="233"/>
    </location>
</feature>
<keyword evidence="9" id="KW-0804">Transcription</keyword>
<comment type="caution">
    <text evidence="18">The sequence shown here is derived from an EMBL/GenBank/DDBJ whole genome shotgun (WGS) entry which is preliminary data.</text>
</comment>
<feature type="region of interest" description="Disordered" evidence="14">
    <location>
        <begin position="423"/>
        <end position="613"/>
    </location>
</feature>
<feature type="compositionally biased region" description="Polar residues" evidence="14">
    <location>
        <begin position="572"/>
        <end position="583"/>
    </location>
</feature>
<evidence type="ECO:0000256" key="2">
    <source>
        <dbReference type="ARBA" id="ARBA00022491"/>
    </source>
</evidence>
<feature type="compositionally biased region" description="Polar residues" evidence="14">
    <location>
        <begin position="314"/>
        <end position="330"/>
    </location>
</feature>
<keyword evidence="10" id="KW-0539">Nucleus</keyword>
<feature type="domain" description="RRM" evidence="16">
    <location>
        <begin position="123"/>
        <end position="209"/>
    </location>
</feature>
<feature type="region of interest" description="Disordered" evidence="14">
    <location>
        <begin position="723"/>
        <end position="782"/>
    </location>
</feature>
<dbReference type="GO" id="GO:0008270">
    <property type="term" value="F:zinc ion binding"/>
    <property type="evidence" value="ECO:0007669"/>
    <property type="project" value="UniProtKB-KW"/>
</dbReference>
<evidence type="ECO:0000256" key="13">
    <source>
        <dbReference type="SAM" id="Coils"/>
    </source>
</evidence>
<keyword evidence="2" id="KW-0678">Repressor</keyword>
<dbReference type="InterPro" id="IPR039780">
    <property type="entry name" value="Mot2"/>
</dbReference>
<sequence length="1714" mass="182650">MSRIQQDQFVDDDEDECCPLCVEEFDLSDKNFRPCPCGYQICQFCFNNIKTTMNGLCPACRRPYDESTIEWKNITPEEMSRHKQQIAQKAKKNAQMRQKEAQKAEADSLSRKHLAGLRVVQKNLVYVTGLTPTIREDRLLDTLRGPEYFGQYGKIIKIVVSKARENAQHQSSVGVYVTFARKEDAAQCINAVDGSQNGERTLRAQYGTTKYCSAYLRGEQCNNRNCMFLHEPGEDNDSFTRQDLSMMNSIQTQQPAQSSTSRSAPPAHQGPPVAAAAPMNRQDSNDASSPIDTPGLPATASWGNRAAQERRASRSTNASNPSPMTTNATPAPQVAKTNKGEESQKAKEKEKEKEKEKAKETSTQTSQSATPQPQPQTQPSPAPRPPKPCLPGLENLLKKIINTDFKFVFSNNDLSEEDMKAIKEFPQLLDPNGGAKRRAKKERDEELAAQREAEIQAAAQQSHEPQQQQQQSLPPTETEEHETTAGGSLQLGGEPEESLQTGAGLQAQNQHAIAPPGQPSFGGTIFRQNAEDLSNLGVNNGRGMTPQQQQQQQQQILLQNFKSGPQAGGLMSNFQNNQASQMHGQGGNPSGHTRHTSRFSFANDGAPGSTSVQPVANQKLMNQQNTMMPKNNSHFNQLSQHQSLGGQFYTSGVQGPPPGLKGTGTPPISGGGMFGQGHNFATGSVYGANTAGRNNNDALYQDLIRGNGGARVADAGKRESMFPSFLNQHPTTSTPAPAPGLLSFPYGPSPGAYQESGSQKSKKKGKKHRHANTSSSGGGVVDVQDPSILQARLHQGGGMAGQGLYGQGQGGFSSLNNYNNYGGAGRVHVNISRRLRHGQSIHLTVRSSLSVVLHISPEDQIFSLEEEASINVDALVNDSVADPQGKPATIALQTVDLPRRSTPTIPPGFTAPAVPHAIGAEQLARPLSRSAGPIIAPAVPVVPVTPGQAATSVKTKKSKKVVETAESADHNKDDISTNAESHAVTPPSSSKKSSSVKSKPTQESLKKTVEVAPVITTKENKKSAPSTSKATTPKKTGGVKGGQTAVDISPQKDSKDAPSSVTTPASSKRQHPGKLDIAAATKPAELEQPSVPGWVKSESQVKATRTASTAPNAWTPGSPAAISTGSPVKKTTAARTLRVVATPKTESPSPWSAASTTSHPQVPTVEKLRSRQASIASVNLPGTPVSELVSDTASITSTSISRANSPPPVGGKVGSAPVRKKTKSQQKKERQERARQEEERALAMEEHKSEPEVVQEPLMGRKKKAKKPANNPKPLHVPTKAPPQSPKPVEVEEVNEQAEPPEAPPVATKKPQIRSSTPLRVDPHPPPESKERRETTAQAIIADLQKTGELIASTLEFFKPLSSSLAQSSRPVQSSGGPVSPPDLKMHLSPADVEALSKKQPVRLTGNDGKIDSNTLITPHGKFFWGLTKELEERVLELEKHIDNLKGPGRFHTHRGLSQQHRLASQALPALATALKEAGATLSKSSGQQLDSALLGATALPLPPVQNTSDLPPPQSQAQQQQAPADAGSYLNQFVLPKTDSPVPNSSRTEMAAVGGLPGSGTANMSVNVNKLAKAARAVAEGGAVGTELEGMGVMAADLLGGVFVQGLETLVGAGLDFSTSSQDITLEGNGNVSLNSRGVDVQNLVSAFETGGGLRDLTSRGILGSGKGRRPVLSMDEAEQAMLAAKKDHEALEKKLAAVMKRNKKMVGGSGRA</sequence>
<dbReference type="SUPFAM" id="SSF54928">
    <property type="entry name" value="RNA-binding domain, RBD"/>
    <property type="match status" value="1"/>
</dbReference>
<feature type="compositionally biased region" description="Basic and acidic residues" evidence="14">
    <location>
        <begin position="1321"/>
        <end position="1335"/>
    </location>
</feature>
<feature type="compositionally biased region" description="Pro residues" evidence="14">
    <location>
        <begin position="372"/>
        <end position="389"/>
    </location>
</feature>
<evidence type="ECO:0000256" key="6">
    <source>
        <dbReference type="ARBA" id="ARBA00022884"/>
    </source>
</evidence>
<gene>
    <name evidence="18" type="ORF">PDIGIT_LOCUS3407</name>
</gene>
<dbReference type="PROSITE" id="PS50089">
    <property type="entry name" value="ZF_RING_2"/>
    <property type="match status" value="1"/>
</dbReference>
<evidence type="ECO:0000256" key="4">
    <source>
        <dbReference type="ARBA" id="ARBA00022771"/>
    </source>
</evidence>
<dbReference type="InterPro" id="IPR003954">
    <property type="entry name" value="RRM_euk-type"/>
</dbReference>
<evidence type="ECO:0000259" key="17">
    <source>
        <dbReference type="PROSITE" id="PS50103"/>
    </source>
</evidence>
<feature type="compositionally biased region" description="Low complexity" evidence="14">
    <location>
        <begin position="1023"/>
        <end position="1036"/>
    </location>
</feature>
<evidence type="ECO:0000256" key="9">
    <source>
        <dbReference type="ARBA" id="ARBA00023163"/>
    </source>
</evidence>
<evidence type="ECO:0000313" key="19">
    <source>
        <dbReference type="Proteomes" id="UP001152607"/>
    </source>
</evidence>
<comment type="subcellular location">
    <subcellularLocation>
        <location evidence="1">Nucleus</location>
    </subcellularLocation>
</comment>
<evidence type="ECO:0000256" key="5">
    <source>
        <dbReference type="ARBA" id="ARBA00022833"/>
    </source>
</evidence>
<dbReference type="FunFam" id="3.30.40.10:FF:000006">
    <property type="entry name" value="CCR4-NOT transcription complex subunit 4"/>
    <property type="match status" value="1"/>
</dbReference>
<evidence type="ECO:0000256" key="7">
    <source>
        <dbReference type="ARBA" id="ARBA00023015"/>
    </source>
</evidence>
<dbReference type="PROSITE" id="PS50103">
    <property type="entry name" value="ZF_C3H1"/>
    <property type="match status" value="1"/>
</dbReference>
<feature type="compositionally biased region" description="Polar residues" evidence="14">
    <location>
        <begin position="498"/>
        <end position="511"/>
    </location>
</feature>
<feature type="compositionally biased region" description="Basic and acidic residues" evidence="14">
    <location>
        <begin position="338"/>
        <end position="360"/>
    </location>
</feature>
<dbReference type="InterPro" id="IPR013083">
    <property type="entry name" value="Znf_RING/FYVE/PHD"/>
</dbReference>
<dbReference type="InterPro" id="IPR035979">
    <property type="entry name" value="RBD_domain_sf"/>
</dbReference>
<dbReference type="GO" id="GO:0005634">
    <property type="term" value="C:nucleus"/>
    <property type="evidence" value="ECO:0007669"/>
    <property type="project" value="UniProtKB-SubCell"/>
</dbReference>
<feature type="compositionally biased region" description="Basic and acidic residues" evidence="14">
    <location>
        <begin position="1226"/>
        <end position="1251"/>
    </location>
</feature>
<feature type="compositionally biased region" description="Polar residues" evidence="14">
    <location>
        <begin position="1057"/>
        <end position="1067"/>
    </location>
</feature>
<evidence type="ECO:0000313" key="18">
    <source>
        <dbReference type="EMBL" id="CAI6316052.1"/>
    </source>
</evidence>
<feature type="compositionally biased region" description="Polar residues" evidence="14">
    <location>
        <begin position="1097"/>
        <end position="1112"/>
    </location>
</feature>
<keyword evidence="19" id="KW-1185">Reference proteome</keyword>
<evidence type="ECO:0000256" key="14">
    <source>
        <dbReference type="SAM" id="MobiDB-lite"/>
    </source>
</evidence>
<feature type="compositionally biased region" description="Low complexity" evidence="14">
    <location>
        <begin position="361"/>
        <end position="371"/>
    </location>
</feature>
<evidence type="ECO:0000256" key="8">
    <source>
        <dbReference type="ARBA" id="ARBA00023054"/>
    </source>
</evidence>
<evidence type="ECO:0000256" key="10">
    <source>
        <dbReference type="ARBA" id="ARBA00023242"/>
    </source>
</evidence>
<dbReference type="OrthoDB" id="1923159at2759"/>
<reference evidence="18" key="1">
    <citation type="submission" date="2023-01" db="EMBL/GenBank/DDBJ databases">
        <authorList>
            <person name="Van Ghelder C."/>
            <person name="Rancurel C."/>
        </authorList>
    </citation>
    <scope>NUCLEOTIDE SEQUENCE</scope>
    <source>
        <strain evidence="18">CNCM I-4278</strain>
    </source>
</reference>
<dbReference type="CDD" id="cd16618">
    <property type="entry name" value="mRING-HC-C4C4_CNOT4"/>
    <property type="match status" value="1"/>
</dbReference>
<evidence type="ECO:0000256" key="3">
    <source>
        <dbReference type="ARBA" id="ARBA00022723"/>
    </source>
</evidence>
<dbReference type="InterPro" id="IPR034261">
    <property type="entry name" value="CNOT4_RRM"/>
</dbReference>
<feature type="compositionally biased region" description="Polar residues" evidence="14">
    <location>
        <begin position="249"/>
        <end position="263"/>
    </location>
</feature>
<dbReference type="GO" id="GO:0030015">
    <property type="term" value="C:CCR4-NOT core complex"/>
    <property type="evidence" value="ECO:0007669"/>
    <property type="project" value="UniProtKB-ARBA"/>
</dbReference>
<feature type="compositionally biased region" description="Basic and acidic residues" evidence="14">
    <location>
        <begin position="960"/>
        <end position="975"/>
    </location>
</feature>
<evidence type="ECO:0008006" key="20">
    <source>
        <dbReference type="Google" id="ProtNLM"/>
    </source>
</evidence>
<dbReference type="GO" id="GO:0051254">
    <property type="term" value="P:positive regulation of RNA metabolic process"/>
    <property type="evidence" value="ECO:0007669"/>
    <property type="project" value="UniProtKB-ARBA"/>
</dbReference>
<dbReference type="GO" id="GO:0000956">
    <property type="term" value="P:nuclear-transcribed mRNA catabolic process"/>
    <property type="evidence" value="ECO:0007669"/>
    <property type="project" value="UniProtKB-ARBA"/>
</dbReference>
<evidence type="ECO:0000259" key="16">
    <source>
        <dbReference type="PROSITE" id="PS50102"/>
    </source>
</evidence>
<keyword evidence="6 11" id="KW-0694">RNA-binding</keyword>
<dbReference type="PANTHER" id="PTHR12603">
    <property type="entry name" value="CCR4-NOT TRANSCRIPTION COMPLEX RELATED"/>
    <property type="match status" value="1"/>
</dbReference>
<dbReference type="SMART" id="SM00361">
    <property type="entry name" value="RRM_1"/>
    <property type="match status" value="1"/>
</dbReference>
<feature type="region of interest" description="Disordered" evidence="14">
    <location>
        <begin position="947"/>
        <end position="1335"/>
    </location>
</feature>
<dbReference type="PROSITE" id="PS50102">
    <property type="entry name" value="RRM"/>
    <property type="match status" value="1"/>
</dbReference>
<keyword evidence="5 12" id="KW-0862">Zinc</keyword>
<dbReference type="InterPro" id="IPR000571">
    <property type="entry name" value="Znf_CCCH"/>
</dbReference>
<dbReference type="EMBL" id="CAOQHR010000002">
    <property type="protein sequence ID" value="CAI6316052.1"/>
    <property type="molecule type" value="Genomic_DNA"/>
</dbReference>
<dbReference type="InterPro" id="IPR012677">
    <property type="entry name" value="Nucleotide-bd_a/b_plait_sf"/>
</dbReference>
<name>A0A9W4U5U1_9PLEO</name>
<protein>
    <recommendedName>
        <fullName evidence="20">CCR4-NOT transcription complex subunit 4</fullName>
    </recommendedName>
</protein>
<feature type="compositionally biased region" description="Basic residues" evidence="14">
    <location>
        <begin position="760"/>
        <end position="771"/>
    </location>
</feature>
<proteinExistence type="predicted"/>
<feature type="compositionally biased region" description="Polar residues" evidence="14">
    <location>
        <begin position="281"/>
        <end position="291"/>
    </location>
</feature>
<keyword evidence="8 13" id="KW-0175">Coiled coil</keyword>
<dbReference type="SUPFAM" id="SSF57850">
    <property type="entry name" value="RING/U-box"/>
    <property type="match status" value="1"/>
</dbReference>
<dbReference type="InterPro" id="IPR000504">
    <property type="entry name" value="RRM_dom"/>
</dbReference>
<feature type="region of interest" description="Disordered" evidence="14">
    <location>
        <begin position="249"/>
        <end position="393"/>
    </location>
</feature>
<dbReference type="Pfam" id="PF00076">
    <property type="entry name" value="RRM_1"/>
    <property type="match status" value="1"/>
</dbReference>
<dbReference type="InterPro" id="IPR001841">
    <property type="entry name" value="Znf_RING"/>
</dbReference>
<evidence type="ECO:0000256" key="11">
    <source>
        <dbReference type="PROSITE-ProRule" id="PRU00176"/>
    </source>
</evidence>